<dbReference type="AlphaFoldDB" id="A0A0F8XES9"/>
<comment type="caution">
    <text evidence="1">The sequence shown here is derived from an EMBL/GenBank/DDBJ whole genome shotgun (WGS) entry which is preliminary data.</text>
</comment>
<organism evidence="1">
    <name type="scientific">marine sediment metagenome</name>
    <dbReference type="NCBI Taxonomy" id="412755"/>
    <lineage>
        <taxon>unclassified sequences</taxon>
        <taxon>metagenomes</taxon>
        <taxon>ecological metagenomes</taxon>
    </lineage>
</organism>
<sequence>MVDEAVYIEKITKIKRKQWIEWATIEEESIERDITNAFKDGIEKGRQMGREKFVTTLEREYPAITTWRCWLALKGGKDV</sequence>
<name>A0A0F8XES9_9ZZZZ</name>
<gene>
    <name evidence="1" type="ORF">LCGC14_3034200</name>
</gene>
<proteinExistence type="predicted"/>
<evidence type="ECO:0000313" key="1">
    <source>
        <dbReference type="EMBL" id="KKK59460.1"/>
    </source>
</evidence>
<reference evidence="1" key="1">
    <citation type="journal article" date="2015" name="Nature">
        <title>Complex archaea that bridge the gap between prokaryotes and eukaryotes.</title>
        <authorList>
            <person name="Spang A."/>
            <person name="Saw J.H."/>
            <person name="Jorgensen S.L."/>
            <person name="Zaremba-Niedzwiedzka K."/>
            <person name="Martijn J."/>
            <person name="Lind A.E."/>
            <person name="van Eijk R."/>
            <person name="Schleper C."/>
            <person name="Guy L."/>
            <person name="Ettema T.J."/>
        </authorList>
    </citation>
    <scope>NUCLEOTIDE SEQUENCE</scope>
</reference>
<protein>
    <submittedName>
        <fullName evidence="1">Uncharacterized protein</fullName>
    </submittedName>
</protein>
<dbReference type="EMBL" id="LAZR01063470">
    <property type="protein sequence ID" value="KKK59460.1"/>
    <property type="molecule type" value="Genomic_DNA"/>
</dbReference>
<accession>A0A0F8XES9</accession>